<dbReference type="GO" id="GO:0001006">
    <property type="term" value="F:RNA polymerase III type 3 promoter sequence-specific DNA binding"/>
    <property type="evidence" value="ECO:0007669"/>
    <property type="project" value="TreeGrafter"/>
</dbReference>
<dbReference type="PANTHER" id="PTHR11618:SF4">
    <property type="entry name" value="TRANSCRIPTION FACTOR IIIB 90 KDA SUBUNIT"/>
    <property type="match status" value="1"/>
</dbReference>
<feature type="compositionally biased region" description="Acidic residues" evidence="9">
    <location>
        <begin position="547"/>
        <end position="557"/>
    </location>
</feature>
<evidence type="ECO:0000256" key="4">
    <source>
        <dbReference type="ARBA" id="ARBA00022771"/>
    </source>
</evidence>
<name>A0AAD7N9X4_9AGAR</name>
<evidence type="ECO:0000256" key="6">
    <source>
        <dbReference type="ARBA" id="ARBA00023015"/>
    </source>
</evidence>
<evidence type="ECO:0000256" key="8">
    <source>
        <dbReference type="ARBA" id="ARBA00023242"/>
    </source>
</evidence>
<evidence type="ECO:0000256" key="9">
    <source>
        <dbReference type="SAM" id="MobiDB-lite"/>
    </source>
</evidence>
<evidence type="ECO:0000256" key="5">
    <source>
        <dbReference type="ARBA" id="ARBA00022833"/>
    </source>
</evidence>
<proteinExistence type="inferred from homology"/>
<dbReference type="InterPro" id="IPR036915">
    <property type="entry name" value="Cyclin-like_sf"/>
</dbReference>
<reference evidence="10" key="1">
    <citation type="submission" date="2023-03" db="EMBL/GenBank/DDBJ databases">
        <title>Massive genome expansion in bonnet fungi (Mycena s.s.) driven by repeated elements and novel gene families across ecological guilds.</title>
        <authorList>
            <consortium name="Lawrence Berkeley National Laboratory"/>
            <person name="Harder C.B."/>
            <person name="Miyauchi S."/>
            <person name="Viragh M."/>
            <person name="Kuo A."/>
            <person name="Thoen E."/>
            <person name="Andreopoulos B."/>
            <person name="Lu D."/>
            <person name="Skrede I."/>
            <person name="Drula E."/>
            <person name="Henrissat B."/>
            <person name="Morin E."/>
            <person name="Kohler A."/>
            <person name="Barry K."/>
            <person name="LaButti K."/>
            <person name="Morin E."/>
            <person name="Salamov A."/>
            <person name="Lipzen A."/>
            <person name="Mereny Z."/>
            <person name="Hegedus B."/>
            <person name="Baldrian P."/>
            <person name="Stursova M."/>
            <person name="Weitz H."/>
            <person name="Taylor A."/>
            <person name="Grigoriev I.V."/>
            <person name="Nagy L.G."/>
            <person name="Martin F."/>
            <person name="Kauserud H."/>
        </authorList>
    </citation>
    <scope>NUCLEOTIDE SEQUENCE</scope>
    <source>
        <strain evidence="10">CBHHK182m</strain>
    </source>
</reference>
<keyword evidence="3" id="KW-0479">Metal-binding</keyword>
<dbReference type="Proteomes" id="UP001215598">
    <property type="component" value="Unassembled WGS sequence"/>
</dbReference>
<keyword evidence="7" id="KW-0804">Transcription</keyword>
<dbReference type="PANTHER" id="PTHR11618">
    <property type="entry name" value="TRANSCRIPTION INITIATION FACTOR IIB-RELATED"/>
    <property type="match status" value="1"/>
</dbReference>
<dbReference type="GO" id="GO:0097550">
    <property type="term" value="C:transcription preinitiation complex"/>
    <property type="evidence" value="ECO:0007669"/>
    <property type="project" value="TreeGrafter"/>
</dbReference>
<keyword evidence="6" id="KW-0805">Transcription regulation</keyword>
<keyword evidence="8" id="KW-0539">Nucleus</keyword>
<dbReference type="GO" id="GO:0070897">
    <property type="term" value="P:transcription preinitiation complex assembly"/>
    <property type="evidence" value="ECO:0007669"/>
    <property type="project" value="InterPro"/>
</dbReference>
<dbReference type="GO" id="GO:0000995">
    <property type="term" value="F:RNA polymerase III general transcription initiation factor activity"/>
    <property type="evidence" value="ECO:0007669"/>
    <property type="project" value="TreeGrafter"/>
</dbReference>
<feature type="region of interest" description="Disordered" evidence="9">
    <location>
        <begin position="347"/>
        <end position="375"/>
    </location>
</feature>
<accession>A0AAD7N9X4</accession>
<keyword evidence="5" id="KW-0862">Zinc</keyword>
<dbReference type="SUPFAM" id="SSF47954">
    <property type="entry name" value="Cyclin-like"/>
    <property type="match status" value="1"/>
</dbReference>
<dbReference type="Gene3D" id="1.10.472.10">
    <property type="entry name" value="Cyclin-like"/>
    <property type="match status" value="1"/>
</dbReference>
<evidence type="ECO:0000256" key="1">
    <source>
        <dbReference type="ARBA" id="ARBA00004123"/>
    </source>
</evidence>
<feature type="region of interest" description="Disordered" evidence="9">
    <location>
        <begin position="460"/>
        <end position="486"/>
    </location>
</feature>
<evidence type="ECO:0000256" key="2">
    <source>
        <dbReference type="ARBA" id="ARBA00010857"/>
    </source>
</evidence>
<dbReference type="EMBL" id="JARKIB010000060">
    <property type="protein sequence ID" value="KAJ7751992.1"/>
    <property type="molecule type" value="Genomic_DNA"/>
</dbReference>
<keyword evidence="4" id="KW-0863">Zinc-finger</keyword>
<dbReference type="AlphaFoldDB" id="A0AAD7N9X4"/>
<evidence type="ECO:0000313" key="11">
    <source>
        <dbReference type="Proteomes" id="UP001215598"/>
    </source>
</evidence>
<evidence type="ECO:0000313" key="10">
    <source>
        <dbReference type="EMBL" id="KAJ7751992.1"/>
    </source>
</evidence>
<dbReference type="InterPro" id="IPR000812">
    <property type="entry name" value="TFIIB"/>
</dbReference>
<organism evidence="10 11">
    <name type="scientific">Mycena metata</name>
    <dbReference type="NCBI Taxonomy" id="1033252"/>
    <lineage>
        <taxon>Eukaryota</taxon>
        <taxon>Fungi</taxon>
        <taxon>Dikarya</taxon>
        <taxon>Basidiomycota</taxon>
        <taxon>Agaricomycotina</taxon>
        <taxon>Agaricomycetes</taxon>
        <taxon>Agaricomycetidae</taxon>
        <taxon>Agaricales</taxon>
        <taxon>Marasmiineae</taxon>
        <taxon>Mycenaceae</taxon>
        <taxon>Mycena</taxon>
    </lineage>
</organism>
<dbReference type="GO" id="GO:0005634">
    <property type="term" value="C:nucleus"/>
    <property type="evidence" value="ECO:0007669"/>
    <property type="project" value="UniProtKB-SubCell"/>
</dbReference>
<comment type="similarity">
    <text evidence="2">Belongs to the TFIIB family.</text>
</comment>
<comment type="subcellular location">
    <subcellularLocation>
        <location evidence="1">Nucleus</location>
    </subcellularLocation>
</comment>
<feature type="region of interest" description="Disordered" evidence="9">
    <location>
        <begin position="542"/>
        <end position="573"/>
    </location>
</feature>
<evidence type="ECO:0000256" key="3">
    <source>
        <dbReference type="ARBA" id="ARBA00022723"/>
    </source>
</evidence>
<dbReference type="CDD" id="cd00043">
    <property type="entry name" value="CYCLIN_SF"/>
    <property type="match status" value="1"/>
</dbReference>
<gene>
    <name evidence="10" type="ORF">B0H16DRAFT_1723771</name>
</gene>
<protein>
    <submittedName>
        <fullName evidence="10">Uncharacterized protein</fullName>
    </submittedName>
</protein>
<evidence type="ECO:0000256" key="7">
    <source>
        <dbReference type="ARBA" id="ARBA00023163"/>
    </source>
</evidence>
<keyword evidence="11" id="KW-1185">Reference proteome</keyword>
<dbReference type="GO" id="GO:0000126">
    <property type="term" value="C:transcription factor TFIIIB complex"/>
    <property type="evidence" value="ECO:0007669"/>
    <property type="project" value="TreeGrafter"/>
</dbReference>
<comment type="caution">
    <text evidence="10">The sequence shown here is derived from an EMBL/GenBank/DDBJ whole genome shotgun (WGS) entry which is preliminary data.</text>
</comment>
<feature type="compositionally biased region" description="Basic and acidic residues" evidence="9">
    <location>
        <begin position="347"/>
        <end position="370"/>
    </location>
</feature>
<dbReference type="GO" id="GO:0008270">
    <property type="term" value="F:zinc ion binding"/>
    <property type="evidence" value="ECO:0007669"/>
    <property type="project" value="UniProtKB-KW"/>
</dbReference>
<sequence>MPPPCRHCGQPTVVDDIGVVCIACAELQHPKQVVLTSDIDYPHSTTFDGFSQLAPKTLKTSRNRFLTGHGKEVRDSKNFDEMQRFIRDLTRAAFVSGVAERAYNLFEKAMRAGPYRWGRTAKLVAGACISIALRQSNRPDMFVDLANLLEQKVVFLTRAFSSVIAVLELNHNQVRDVPRSEPKSHVSVLQAHLSAALQDSAESDLPASLIAVIRPLSANAIVATATSLSELLASATPPTTLSRLPTSGTACAVLIWAIEAEARTALTQLSELAKFLGSKCNMTKTLVMSRYKLVQDALIERIDKIDYLDHYEPKGGKSGRANLPRRLVVARGLKSVIEHERKCRREDFVAPRPKAETAPHAEDGDSDSGRPRKRRRVHALEEATRFLLNPLVGPLPVSFRSSFACHRGFSFSLPRAEGVGPDEILDDELFDDGELDKMMRTDEEVMELRRVLEWPEGCDAEAGTSETAAEEASEARRQARKPTTGPLCESIMTQLSAFLGADDKSDELEGLLVFEDTVSLLDKDGDDTDPFIGLPKTLVAGVVPGEEKEEYDDDDDDHPFHSPGPDEQYAQEI</sequence>